<keyword evidence="7 12" id="KW-0812">Transmembrane</keyword>
<reference evidence="15" key="1">
    <citation type="submission" date="2016-06" db="EMBL/GenBank/DDBJ databases">
        <authorList>
            <person name="Chen W."/>
            <person name="Hasegawa D.K."/>
        </authorList>
    </citation>
    <scope>NUCLEOTIDE SEQUENCE [LARGE SCALE GENOMIC DNA]</scope>
    <source>
        <strain evidence="15">MEAM1</strain>
    </source>
</reference>
<evidence type="ECO:0000313" key="15">
    <source>
        <dbReference type="Proteomes" id="UP000216438"/>
    </source>
</evidence>
<keyword evidence="2 12" id="KW-0813">Transport</keyword>
<name>A0A249DWN8_9ENTR</name>
<feature type="transmembrane region" description="Helical" evidence="12">
    <location>
        <begin position="67"/>
        <end position="85"/>
    </location>
</feature>
<keyword evidence="5 12" id="KW-0997">Cell inner membrane</keyword>
<comment type="pathway">
    <text evidence="12">Bacterial outer membrane biogenesis; lipopolysaccharide biosynthesis.</text>
</comment>
<dbReference type="Proteomes" id="UP000216438">
    <property type="component" value="Chromosome"/>
</dbReference>
<evidence type="ECO:0000313" key="14">
    <source>
        <dbReference type="EMBL" id="ASX25944.1"/>
    </source>
</evidence>
<dbReference type="InterPro" id="IPR037185">
    <property type="entry name" value="EmrE-like"/>
</dbReference>
<feature type="transmembrane region" description="Helical" evidence="12">
    <location>
        <begin position="91"/>
        <end position="108"/>
    </location>
</feature>
<evidence type="ECO:0000256" key="8">
    <source>
        <dbReference type="ARBA" id="ARBA00022985"/>
    </source>
</evidence>
<dbReference type="GO" id="GO:0009245">
    <property type="term" value="P:lipid A biosynthetic process"/>
    <property type="evidence" value="ECO:0007669"/>
    <property type="project" value="UniProtKB-UniRule"/>
</dbReference>
<reference evidence="14 15" key="2">
    <citation type="submission" date="2017-09" db="EMBL/GenBank/DDBJ databases">
        <title>The genome of whitefly Bemisia tabaci, a global crop pest, provides novel insights into virus transmission, host adaptation and insecticide resistance.</title>
        <authorList>
            <person name="Kaur N."/>
            <person name="Kliot A."/>
            <person name="Pinheiro P.V."/>
            <person name="Luan J."/>
            <person name="Zheng Y."/>
            <person name="Liu W."/>
            <person name="Sun H."/>
            <person name="Yang X."/>
            <person name="Xu Y."/>
            <person name="Luo Y."/>
            <person name="Kruse A."/>
            <person name="Fisher T.W."/>
            <person name="Nelson D.R."/>
            <person name="Elimelech M."/>
            <person name="MacCoss M."/>
            <person name="Johnson R."/>
            <person name="Cohen E."/>
            <person name="Hunter W.B."/>
            <person name="Brown J.K."/>
            <person name="Jander G."/>
            <person name="Cilia M."/>
            <person name="Douglas A.E."/>
            <person name="Ghanim M."/>
            <person name="Simmons A.M."/>
            <person name="Wintermantel W.M."/>
            <person name="Ling K.-S."/>
            <person name="Fei Z."/>
        </authorList>
    </citation>
    <scope>NUCLEOTIDE SEQUENCE [LARGE SCALE GENOMIC DNA]</scope>
    <source>
        <strain evidence="14 15">MEAM1</strain>
    </source>
</reference>
<evidence type="ECO:0000256" key="2">
    <source>
        <dbReference type="ARBA" id="ARBA00022448"/>
    </source>
</evidence>
<evidence type="ECO:0000256" key="6">
    <source>
        <dbReference type="ARBA" id="ARBA00022556"/>
    </source>
</evidence>
<keyword evidence="6 12" id="KW-0441">Lipid A biosynthesis</keyword>
<dbReference type="InterPro" id="IPR000390">
    <property type="entry name" value="Small_drug/metabolite_transptr"/>
</dbReference>
<keyword evidence="4 12" id="KW-0444">Lipid biosynthesis</keyword>
<feature type="domain" description="EamA" evidence="13">
    <location>
        <begin position="10"/>
        <end position="107"/>
    </location>
</feature>
<dbReference type="EMBL" id="CP016303">
    <property type="protein sequence ID" value="ASX25944.1"/>
    <property type="molecule type" value="Genomic_DNA"/>
</dbReference>
<keyword evidence="9 12" id="KW-1133">Transmembrane helix</keyword>
<comment type="subunit">
    <text evidence="12">Heterodimer of ArnE and ArnF.</text>
</comment>
<sequence>MNHYLLLLFVIFLTCAGQLSQKQATHSWKENAKRQTLIWLGLSVIFLAGGMLLWLKLLQYLPLSQAYPFLSINLILMTLSGHFFFKEKVTLQHWLGIGIMMVGILLLGQGI</sequence>
<dbReference type="PANTHER" id="PTHR30561">
    <property type="entry name" value="SMR FAMILY PROTON-DEPENDENT DRUG EFFLUX TRANSPORTER SUGE"/>
    <property type="match status" value="1"/>
</dbReference>
<dbReference type="HAMAP" id="MF_01869">
    <property type="entry name" value="Flippase_ArnE"/>
    <property type="match status" value="1"/>
</dbReference>
<evidence type="ECO:0000256" key="4">
    <source>
        <dbReference type="ARBA" id="ARBA00022516"/>
    </source>
</evidence>
<protein>
    <recommendedName>
        <fullName evidence="12">Probable 4-amino-4-deoxy-L-arabinose-phosphoundecaprenol flippase subunit ArnE</fullName>
        <shortName evidence="12">L-Ara4N-phosphoundecaprenol flippase subunit ArnE</shortName>
    </recommendedName>
    <alternativeName>
        <fullName evidence="12">Undecaprenyl phosphate-aminoarabinose flippase subunit ArnE</fullName>
    </alternativeName>
</protein>
<evidence type="ECO:0000256" key="10">
    <source>
        <dbReference type="ARBA" id="ARBA00023098"/>
    </source>
</evidence>
<dbReference type="OrthoDB" id="6058674at2"/>
<dbReference type="Pfam" id="PF00892">
    <property type="entry name" value="EamA"/>
    <property type="match status" value="1"/>
</dbReference>
<dbReference type="SUPFAM" id="SSF103481">
    <property type="entry name" value="Multidrug resistance efflux transporter EmrE"/>
    <property type="match status" value="1"/>
</dbReference>
<evidence type="ECO:0000256" key="9">
    <source>
        <dbReference type="ARBA" id="ARBA00022989"/>
    </source>
</evidence>
<evidence type="ECO:0000256" key="12">
    <source>
        <dbReference type="HAMAP-Rule" id="MF_01869"/>
    </source>
</evidence>
<evidence type="ECO:0000256" key="7">
    <source>
        <dbReference type="ARBA" id="ARBA00022692"/>
    </source>
</evidence>
<keyword evidence="11 12" id="KW-0472">Membrane</keyword>
<dbReference type="InterPro" id="IPR022883">
    <property type="entry name" value="Flippase_ArnE"/>
</dbReference>
<evidence type="ECO:0000259" key="13">
    <source>
        <dbReference type="Pfam" id="PF00892"/>
    </source>
</evidence>
<dbReference type="NCBIfam" id="NF011625">
    <property type="entry name" value="PRK15051.1"/>
    <property type="match status" value="1"/>
</dbReference>
<comment type="subcellular location">
    <subcellularLocation>
        <location evidence="12">Cell inner membrane</location>
        <topology evidence="12">Multi-pass membrane protein</topology>
    </subcellularLocation>
    <subcellularLocation>
        <location evidence="1">Cell membrane</location>
        <topology evidence="1">Multi-pass membrane protein</topology>
    </subcellularLocation>
</comment>
<dbReference type="PANTHER" id="PTHR30561:SF23">
    <property type="entry name" value="4-AMINO-4-DEOXY-L-ARABINOSE-PHOSPHOUNDECAPRENOL FLIPPASE SUBUNIT ARNE-RELATED"/>
    <property type="match status" value="1"/>
</dbReference>
<comment type="similarity">
    <text evidence="12">Belongs to the ArnE family.</text>
</comment>
<dbReference type="Gene3D" id="1.10.3730.20">
    <property type="match status" value="1"/>
</dbReference>
<comment type="function">
    <text evidence="12">Translocates 4-amino-4-deoxy-L-arabinose-phosphoundecaprenol (alpha-L-Ara4N-phosphoundecaprenol) from the cytoplasmic to the periplasmic side of the inner membrane.</text>
</comment>
<dbReference type="GO" id="GO:0005886">
    <property type="term" value="C:plasma membrane"/>
    <property type="evidence" value="ECO:0007669"/>
    <property type="project" value="UniProtKB-SubCell"/>
</dbReference>
<dbReference type="InterPro" id="IPR000620">
    <property type="entry name" value="EamA_dom"/>
</dbReference>
<dbReference type="GO" id="GO:1901505">
    <property type="term" value="F:carbohydrate derivative transmembrane transporter activity"/>
    <property type="evidence" value="ECO:0007669"/>
    <property type="project" value="InterPro"/>
</dbReference>
<keyword evidence="3 12" id="KW-1003">Cell membrane</keyword>
<dbReference type="UniPathway" id="UPA00030"/>
<evidence type="ECO:0000256" key="11">
    <source>
        <dbReference type="ARBA" id="ARBA00023136"/>
    </source>
</evidence>
<gene>
    <name evidence="12" type="primary">arnE</name>
    <name evidence="14" type="ORF">BA171_02055</name>
</gene>
<dbReference type="GO" id="GO:0009103">
    <property type="term" value="P:lipopolysaccharide biosynthetic process"/>
    <property type="evidence" value="ECO:0007669"/>
    <property type="project" value="UniProtKB-UniRule"/>
</dbReference>
<dbReference type="AlphaFoldDB" id="A0A249DWN8"/>
<evidence type="ECO:0000256" key="1">
    <source>
        <dbReference type="ARBA" id="ARBA00004651"/>
    </source>
</evidence>
<feature type="transmembrane region" description="Helical" evidence="12">
    <location>
        <begin position="37"/>
        <end position="55"/>
    </location>
</feature>
<accession>A0A249DWN8</accession>
<keyword evidence="8 12" id="KW-0448">Lipopolysaccharide biosynthesis</keyword>
<dbReference type="RefSeq" id="WP_016857164.1">
    <property type="nucleotide sequence ID" value="NZ_CP016303.1"/>
</dbReference>
<evidence type="ECO:0000256" key="5">
    <source>
        <dbReference type="ARBA" id="ARBA00022519"/>
    </source>
</evidence>
<organism evidence="14 15">
    <name type="scientific">Candidatus Hamiltonella defensa</name>
    <name type="common">Bemisia tabaci</name>
    <dbReference type="NCBI Taxonomy" id="672795"/>
    <lineage>
        <taxon>Bacteria</taxon>
        <taxon>Pseudomonadati</taxon>
        <taxon>Pseudomonadota</taxon>
        <taxon>Gammaproteobacteria</taxon>
        <taxon>Enterobacterales</taxon>
        <taxon>Enterobacteriaceae</taxon>
        <taxon>aphid secondary symbionts</taxon>
        <taxon>Candidatus Williamhamiltonella</taxon>
    </lineage>
</organism>
<keyword evidence="10 12" id="KW-0443">Lipid metabolism</keyword>
<proteinExistence type="inferred from homology"/>
<evidence type="ECO:0000256" key="3">
    <source>
        <dbReference type="ARBA" id="ARBA00022475"/>
    </source>
</evidence>